<protein>
    <submittedName>
        <fullName evidence="1">Uncharacterized protein</fullName>
    </submittedName>
</protein>
<name>A0AAD4EPM5_9AGAM</name>
<evidence type="ECO:0000313" key="1">
    <source>
        <dbReference type="EMBL" id="KAG1908463.1"/>
    </source>
</evidence>
<feature type="non-terminal residue" evidence="1">
    <location>
        <position position="1"/>
    </location>
</feature>
<keyword evidence="2" id="KW-1185">Reference proteome</keyword>
<gene>
    <name evidence="1" type="ORF">F5891DRAFT_937285</name>
</gene>
<organism evidence="1 2">
    <name type="scientific">Suillus fuscotomentosus</name>
    <dbReference type="NCBI Taxonomy" id="1912939"/>
    <lineage>
        <taxon>Eukaryota</taxon>
        <taxon>Fungi</taxon>
        <taxon>Dikarya</taxon>
        <taxon>Basidiomycota</taxon>
        <taxon>Agaricomycotina</taxon>
        <taxon>Agaricomycetes</taxon>
        <taxon>Agaricomycetidae</taxon>
        <taxon>Boletales</taxon>
        <taxon>Suillineae</taxon>
        <taxon>Suillaceae</taxon>
        <taxon>Suillus</taxon>
    </lineage>
</organism>
<sequence>TALAFSGARRMGRRRICPTIQPREEPPISELGLDSILSTSPLWEFQALVLKRSCPIKALLLDQSFNAGPSGNYIG</sequence>
<dbReference type="Proteomes" id="UP001195769">
    <property type="component" value="Unassembled WGS sequence"/>
</dbReference>
<dbReference type="RefSeq" id="XP_041234038.1">
    <property type="nucleotide sequence ID" value="XM_041374087.1"/>
</dbReference>
<reference evidence="1" key="1">
    <citation type="journal article" date="2020" name="New Phytol.">
        <title>Comparative genomics reveals dynamic genome evolution in host specialist ectomycorrhizal fungi.</title>
        <authorList>
            <person name="Lofgren L.A."/>
            <person name="Nguyen N.H."/>
            <person name="Vilgalys R."/>
            <person name="Ruytinx J."/>
            <person name="Liao H.L."/>
            <person name="Branco S."/>
            <person name="Kuo A."/>
            <person name="LaButti K."/>
            <person name="Lipzen A."/>
            <person name="Andreopoulos W."/>
            <person name="Pangilinan J."/>
            <person name="Riley R."/>
            <person name="Hundley H."/>
            <person name="Na H."/>
            <person name="Barry K."/>
            <person name="Grigoriev I.V."/>
            <person name="Stajich J.E."/>
            <person name="Kennedy P.G."/>
        </authorList>
    </citation>
    <scope>NUCLEOTIDE SEQUENCE</scope>
    <source>
        <strain evidence="1">FC203</strain>
    </source>
</reference>
<dbReference type="GeneID" id="64668385"/>
<dbReference type="AlphaFoldDB" id="A0AAD4EPM5"/>
<dbReference type="EMBL" id="JABBWK010000001">
    <property type="protein sequence ID" value="KAG1908463.1"/>
    <property type="molecule type" value="Genomic_DNA"/>
</dbReference>
<comment type="caution">
    <text evidence="1">The sequence shown here is derived from an EMBL/GenBank/DDBJ whole genome shotgun (WGS) entry which is preliminary data.</text>
</comment>
<proteinExistence type="predicted"/>
<evidence type="ECO:0000313" key="2">
    <source>
        <dbReference type="Proteomes" id="UP001195769"/>
    </source>
</evidence>
<accession>A0AAD4EPM5</accession>